<name>A0A915ELF6_9BILA</name>
<proteinExistence type="predicted"/>
<dbReference type="PANTHER" id="PTHR16231">
    <property type="entry name" value="COMM DOMAIN-CONTAINING PROTEIN 4-8 FAMILY MEMBER"/>
    <property type="match status" value="1"/>
</dbReference>
<dbReference type="Pfam" id="PF21672">
    <property type="entry name" value="COMM_HN"/>
    <property type="match status" value="1"/>
</dbReference>
<dbReference type="WBParaSite" id="jg7145">
    <property type="protein sequence ID" value="jg7145"/>
    <property type="gene ID" value="jg7145"/>
</dbReference>
<dbReference type="Proteomes" id="UP000887574">
    <property type="component" value="Unplaced"/>
</dbReference>
<protein>
    <submittedName>
        <fullName evidence="2">COMM domain-containing protein</fullName>
    </submittedName>
</protein>
<reference evidence="2" key="1">
    <citation type="submission" date="2022-11" db="UniProtKB">
        <authorList>
            <consortium name="WormBaseParasite"/>
        </authorList>
    </citation>
    <scope>IDENTIFICATION</scope>
</reference>
<organism evidence="1 2">
    <name type="scientific">Ditylenchus dipsaci</name>
    <dbReference type="NCBI Taxonomy" id="166011"/>
    <lineage>
        <taxon>Eukaryota</taxon>
        <taxon>Metazoa</taxon>
        <taxon>Ecdysozoa</taxon>
        <taxon>Nematoda</taxon>
        <taxon>Chromadorea</taxon>
        <taxon>Rhabditida</taxon>
        <taxon>Tylenchina</taxon>
        <taxon>Tylenchomorpha</taxon>
        <taxon>Sphaerularioidea</taxon>
        <taxon>Anguinidae</taxon>
        <taxon>Anguininae</taxon>
        <taxon>Ditylenchus</taxon>
    </lineage>
</organism>
<evidence type="ECO:0000313" key="2">
    <source>
        <dbReference type="WBParaSite" id="jg7145"/>
    </source>
</evidence>
<dbReference type="InterPro" id="IPR047155">
    <property type="entry name" value="COMMD4/6/7/8"/>
</dbReference>
<dbReference type="PANTHER" id="PTHR16231:SF4">
    <property type="entry name" value="COMM DOMAIN-CONTAINING PROTEIN 4"/>
    <property type="match status" value="1"/>
</dbReference>
<dbReference type="AlphaFoldDB" id="A0A915ELF6"/>
<sequence>MKFRFIGGLDCPDWVLTQIAEFAEISPNDFKRWCLMIADRLKFNQTEWTEESLRELTGHTQIELRCMKAMIAALSFILEKAAKNACSAVDLEAEMLQLGFSAEHAKQLFLVYSSEMAALQSILTKKFVREPSFCVLKQTSQIVDGVQVKQLKVRTSDGKCLNLAIGEQKLQLLSKGIQEALLSLEPFQE</sequence>
<keyword evidence="1" id="KW-1185">Reference proteome</keyword>
<evidence type="ECO:0000313" key="1">
    <source>
        <dbReference type="Proteomes" id="UP000887574"/>
    </source>
</evidence>
<accession>A0A915ELF6</accession>